<dbReference type="RefSeq" id="WP_344777673.1">
    <property type="nucleotide sequence ID" value="NZ_BAABBX010000016.1"/>
</dbReference>
<protein>
    <recommendedName>
        <fullName evidence="3">Baseplate protein J-like domain-containing protein</fullName>
    </recommendedName>
</protein>
<evidence type="ECO:0000313" key="2">
    <source>
        <dbReference type="Proteomes" id="UP001500213"/>
    </source>
</evidence>
<comment type="caution">
    <text evidence="1">The sequence shown here is derived from an EMBL/GenBank/DDBJ whole genome shotgun (WGS) entry which is preliminary data.</text>
</comment>
<evidence type="ECO:0008006" key="3">
    <source>
        <dbReference type="Google" id="ProtNLM"/>
    </source>
</evidence>
<dbReference type="EMBL" id="BAABBX010000016">
    <property type="protein sequence ID" value="GAA4193159.1"/>
    <property type="molecule type" value="Genomic_DNA"/>
</dbReference>
<accession>A0ABP8AXX8</accession>
<dbReference type="Proteomes" id="UP001500213">
    <property type="component" value="Unassembled WGS sequence"/>
</dbReference>
<sequence length="300" mass="30570">MANTFETAEAGKIAAVAAALVGSDLNVANTFYKNVANDFFPGVGSTVSIRVPGAPAVGTKDAGDVTTTLTIGTLQENLIPVTLSTNAYSDIALSVADLSLNIENFASQVLVPQAEAVAKYVERTAVAALQAADADTTITYAEATPQAAFSAARTKLRANGVPAGATMYAAVAPDVYGALLDNNTTTQPLFDAQGRVRGFNVIESNRLAAGELAFYVPEAFALVVRAPAIPDGAPFGASIVEPQTGFALSYIRAFNPSIGADISLVQALVGASALPLAHDDENGTVTLNPGAGVVHVVSGS</sequence>
<name>A0ABP8AXX8_9MICO</name>
<organism evidence="1 2">
    <name type="scientific">Gryllotalpicola kribbensis</name>
    <dbReference type="NCBI Taxonomy" id="993084"/>
    <lineage>
        <taxon>Bacteria</taxon>
        <taxon>Bacillati</taxon>
        <taxon>Actinomycetota</taxon>
        <taxon>Actinomycetes</taxon>
        <taxon>Micrococcales</taxon>
        <taxon>Microbacteriaceae</taxon>
        <taxon>Gryllotalpicola</taxon>
    </lineage>
</organism>
<proteinExistence type="predicted"/>
<reference evidence="2" key="1">
    <citation type="journal article" date="2019" name="Int. J. Syst. Evol. Microbiol.">
        <title>The Global Catalogue of Microorganisms (GCM) 10K type strain sequencing project: providing services to taxonomists for standard genome sequencing and annotation.</title>
        <authorList>
            <consortium name="The Broad Institute Genomics Platform"/>
            <consortium name="The Broad Institute Genome Sequencing Center for Infectious Disease"/>
            <person name="Wu L."/>
            <person name="Ma J."/>
        </authorList>
    </citation>
    <scope>NUCLEOTIDE SEQUENCE [LARGE SCALE GENOMIC DNA]</scope>
    <source>
        <strain evidence="2">JCM 17593</strain>
    </source>
</reference>
<gene>
    <name evidence="1" type="ORF">GCM10022288_26490</name>
</gene>
<evidence type="ECO:0000313" key="1">
    <source>
        <dbReference type="EMBL" id="GAA4193159.1"/>
    </source>
</evidence>
<keyword evidence="2" id="KW-1185">Reference proteome</keyword>